<name>A0A381XCB6_9ZZZZ</name>
<feature type="domain" description="DUF4159" evidence="2">
    <location>
        <begin position="228"/>
        <end position="432"/>
    </location>
</feature>
<proteinExistence type="predicted"/>
<evidence type="ECO:0000256" key="1">
    <source>
        <dbReference type="SAM" id="Phobius"/>
    </source>
</evidence>
<keyword evidence="1" id="KW-0812">Transmembrane</keyword>
<keyword evidence="1" id="KW-0472">Membrane</keyword>
<sequence length="446" mass="49067">VEEKKKILYGAFGAAVFLHIVIVGFFSIKAAVVLTGFVVLVLVVVLWRSTQGRRLQLFAALGLALGFLAIGWAVAFYSQQGVEGAEQKLIRFQAPPPILEKNFDLAKKPEISEVQMEMLASLAPPELPSDINAIADVSAVGSDLLGAVLPGTQILGTFSGAKAEQLDFDDVEMIALSDVAAPVQEALSLKTELLNVGDLDFGRYQAILIQDPDDKKAIRGFFNMSVIDYDLADKNLDRFPTAVEELMRYMRDHTQINARIEGTTLRLSDATIFKQPFLYMTGNTAIFQFSDTEKENLGEYLKEGGFLYAEEIRKADEEGSLAGANAGVEGTIFDRQFKELMRDRAVLGTEGSRWQRVSKSHPLYYSFYDFSDGPPKGGAPGGNVFDLEMLEIRGRVAVVFSDLNISWYWGDPQADARERGLQFGVNLIVYALTQPGGIANVGQYSQ</sequence>
<dbReference type="Pfam" id="PF13709">
    <property type="entry name" value="DUF4159"/>
    <property type="match status" value="1"/>
</dbReference>
<dbReference type="Gene3D" id="3.40.50.12140">
    <property type="entry name" value="Domain of unknown function DUF4159"/>
    <property type="match status" value="1"/>
</dbReference>
<protein>
    <recommendedName>
        <fullName evidence="2">DUF4159 domain-containing protein</fullName>
    </recommendedName>
</protein>
<feature type="transmembrane region" description="Helical" evidence="1">
    <location>
        <begin position="57"/>
        <end position="77"/>
    </location>
</feature>
<evidence type="ECO:0000313" key="3">
    <source>
        <dbReference type="EMBL" id="SVA62151.1"/>
    </source>
</evidence>
<dbReference type="InterPro" id="IPR025297">
    <property type="entry name" value="DUF4159"/>
</dbReference>
<reference evidence="3" key="1">
    <citation type="submission" date="2018-05" db="EMBL/GenBank/DDBJ databases">
        <authorList>
            <person name="Lanie J.A."/>
            <person name="Ng W.-L."/>
            <person name="Kazmierczak K.M."/>
            <person name="Andrzejewski T.M."/>
            <person name="Davidsen T.M."/>
            <person name="Wayne K.J."/>
            <person name="Tettelin H."/>
            <person name="Glass J.I."/>
            <person name="Rusch D."/>
            <person name="Podicherti R."/>
            <person name="Tsui H.-C.T."/>
            <person name="Winkler M.E."/>
        </authorList>
    </citation>
    <scope>NUCLEOTIDE SEQUENCE</scope>
</reference>
<dbReference type="EMBL" id="UINC01014597">
    <property type="protein sequence ID" value="SVA62151.1"/>
    <property type="molecule type" value="Genomic_DNA"/>
</dbReference>
<dbReference type="AlphaFoldDB" id="A0A381XCB6"/>
<feature type="transmembrane region" description="Helical" evidence="1">
    <location>
        <begin position="32"/>
        <end position="50"/>
    </location>
</feature>
<feature type="non-terminal residue" evidence="3">
    <location>
        <position position="1"/>
    </location>
</feature>
<evidence type="ECO:0000259" key="2">
    <source>
        <dbReference type="Pfam" id="PF13709"/>
    </source>
</evidence>
<gene>
    <name evidence="3" type="ORF">METZ01_LOCUS115005</name>
</gene>
<keyword evidence="1" id="KW-1133">Transmembrane helix</keyword>
<organism evidence="3">
    <name type="scientific">marine metagenome</name>
    <dbReference type="NCBI Taxonomy" id="408172"/>
    <lineage>
        <taxon>unclassified sequences</taxon>
        <taxon>metagenomes</taxon>
        <taxon>ecological metagenomes</taxon>
    </lineage>
</organism>
<feature type="transmembrane region" description="Helical" evidence="1">
    <location>
        <begin position="7"/>
        <end position="26"/>
    </location>
</feature>
<accession>A0A381XCB6</accession>